<dbReference type="Proteomes" id="UP000316612">
    <property type="component" value="Unassembled WGS sequence"/>
</dbReference>
<proteinExistence type="predicted"/>
<gene>
    <name evidence="1" type="ORF">AUR04nite_34730</name>
</gene>
<reference evidence="1 2" key="1">
    <citation type="submission" date="2019-06" db="EMBL/GenBank/DDBJ databases">
        <title>Whole genome shotgun sequence of Glutamicibacter uratoxydans NBRC 15515.</title>
        <authorList>
            <person name="Hosoyama A."/>
            <person name="Uohara A."/>
            <person name="Ohji S."/>
            <person name="Ichikawa N."/>
        </authorList>
    </citation>
    <scope>NUCLEOTIDE SEQUENCE [LARGE SCALE GENOMIC DNA]</scope>
    <source>
        <strain evidence="1 2">NBRC 15515</strain>
    </source>
</reference>
<comment type="caution">
    <text evidence="1">The sequence shown here is derived from an EMBL/GenBank/DDBJ whole genome shotgun (WGS) entry which is preliminary data.</text>
</comment>
<evidence type="ECO:0000313" key="2">
    <source>
        <dbReference type="Proteomes" id="UP000316612"/>
    </source>
</evidence>
<dbReference type="RefSeq" id="WP_343883966.1">
    <property type="nucleotide sequence ID" value="NZ_BAAAJL010000009.1"/>
</dbReference>
<accession>A0A4Y4E006</accession>
<keyword evidence="2" id="KW-1185">Reference proteome</keyword>
<dbReference type="EMBL" id="BJNY01000035">
    <property type="protein sequence ID" value="GED07941.1"/>
    <property type="molecule type" value="Genomic_DNA"/>
</dbReference>
<organism evidence="1 2">
    <name type="scientific">Glutamicibacter uratoxydans</name>
    <name type="common">Arthrobacter uratoxydans</name>
    <dbReference type="NCBI Taxonomy" id="43667"/>
    <lineage>
        <taxon>Bacteria</taxon>
        <taxon>Bacillati</taxon>
        <taxon>Actinomycetota</taxon>
        <taxon>Actinomycetes</taxon>
        <taxon>Micrococcales</taxon>
        <taxon>Micrococcaceae</taxon>
        <taxon>Glutamicibacter</taxon>
    </lineage>
</organism>
<sequence>MNNLRRPPPDANFPARKFTHHGVEYDLMRLSPDFNAEATAFSPHKTVSVKLPVFIGSVYVEAKASVKTHGLIYVLVKDDVGEVFGIWCFIEDVIFEG</sequence>
<name>A0A4Y4E006_GLUUR</name>
<protein>
    <submittedName>
        <fullName evidence="1">Uncharacterized protein</fullName>
    </submittedName>
</protein>
<dbReference type="AlphaFoldDB" id="A0A4Y4E006"/>
<evidence type="ECO:0000313" key="1">
    <source>
        <dbReference type="EMBL" id="GED07941.1"/>
    </source>
</evidence>